<dbReference type="InParanoid" id="E4ZZV9"/>
<dbReference type="STRING" id="985895.E4ZZV9"/>
<dbReference type="GO" id="GO:0006508">
    <property type="term" value="P:proteolysis"/>
    <property type="evidence" value="ECO:0007669"/>
    <property type="project" value="InterPro"/>
</dbReference>
<reference evidence="5" key="1">
    <citation type="journal article" date="2011" name="Nat. Commun.">
        <title>Effector diversification within compartments of the Leptosphaeria maculans genome affected by Repeat-Induced Point mutations.</title>
        <authorList>
            <person name="Rouxel T."/>
            <person name="Grandaubert J."/>
            <person name="Hane J.K."/>
            <person name="Hoede C."/>
            <person name="van de Wouw A.P."/>
            <person name="Couloux A."/>
            <person name="Dominguez V."/>
            <person name="Anthouard V."/>
            <person name="Bally P."/>
            <person name="Bourras S."/>
            <person name="Cozijnsen A.J."/>
            <person name="Ciuffetti L.M."/>
            <person name="Degrave A."/>
            <person name="Dilmaghani A."/>
            <person name="Duret L."/>
            <person name="Fudal I."/>
            <person name="Goodwin S.B."/>
            <person name="Gout L."/>
            <person name="Glaser N."/>
            <person name="Linglin J."/>
            <person name="Kema G.H.J."/>
            <person name="Lapalu N."/>
            <person name="Lawrence C.B."/>
            <person name="May K."/>
            <person name="Meyer M."/>
            <person name="Ollivier B."/>
            <person name="Poulain J."/>
            <person name="Schoch C.L."/>
            <person name="Simon A."/>
            <person name="Spatafora J.W."/>
            <person name="Stachowiak A."/>
            <person name="Turgeon B.G."/>
            <person name="Tyler B.M."/>
            <person name="Vincent D."/>
            <person name="Weissenbach J."/>
            <person name="Amselem J."/>
            <person name="Quesneville H."/>
            <person name="Oliver R.P."/>
            <person name="Wincker P."/>
            <person name="Balesdent M.-H."/>
            <person name="Howlett B.J."/>
        </authorList>
    </citation>
    <scope>NUCLEOTIDE SEQUENCE [LARGE SCALE GENOMIC DNA]</scope>
    <source>
        <strain evidence="5">JN3 / isolate v23.1.3 / race Av1-4-5-6-7-8</strain>
    </source>
</reference>
<sequence>MHAHSYLHLTSSLLFLQQCHASFYEPLMAPLAGREHKHKHKSSFISFNTTWQTLGPFQIGTREATWGADPLEYVGGFRNLSYTAEATFRSSLPTNGTAKWNATEAAKTLNGIDSANATLRVTYSNVDWDFLKLVYGWAAVQYQAWARGEFTVHGRETQHVILHTDAILEYWVDDRHYFGGDFYTLRNAPAVLHLEPGLHKIDLRLVRDVRAFGGILEPTVDVVVDMQRVSTSLELAKPGMLISDVVDGKLASPLASVLLRNSGDSDIEIIDVQAVNSSHTSSNEDSNSRLVISAGQTRSLPINVLLKEFNSSAIGYNITYSTVNNTRQSSLQVWQDLKHTSIYKPHKITFLHPGGIVSYAMLRPPAQNAACQPHRKTLPVLLVLHGAGLEADSPMVTGSLDPVSDLCAWVLFPTGVTPWSGDDWHNWGFADVEAAIEAIPAWMENVNWKGPGVDTDRWIVTGHSNGGQGTWYAMSHRPDKVLAAAPISGYASIQKYVSYELWQPADPSRTAILSASLNSYRHEMLVSNMQGIPIQQQHGEIDDNVPAYNSRLLAQQLYISGGNSSYNEVKGKNHWWDTVMTTPELVDFYNMQADSQEVLPRRLSQFCITVGDPGDMGSKNGIRVLHLLDPGHYGKVSVKGHAIRTSNVQSLELDPILWGGPLKVDGQDMDLSVERIAMSSGARIRLSKVDTAWSLAHSRTAAAKNQRNGRQLGSMTAILRSRGPFIIRYPSVANTSHVALQISRNLHQYFKADARIISSSSSTVIANSTGNVISLLIGSDPGHQEGYAIRVYESGVTVQDYLGHDQHYGEEARGVAFLRPLEEQRLELVLWGADEDGLRQAARVVPMLTGVGQPDFVVFGESAKWRGVEGVLAMGFLDSEWQITASSMIQTG</sequence>
<evidence type="ECO:0000313" key="5">
    <source>
        <dbReference type="Proteomes" id="UP000002668"/>
    </source>
</evidence>
<dbReference type="OMA" id="HAREQHF"/>
<dbReference type="EMBL" id="FP929130">
    <property type="protein sequence ID" value="CBX96819.1"/>
    <property type="molecule type" value="Genomic_DNA"/>
</dbReference>
<evidence type="ECO:0000313" key="4">
    <source>
        <dbReference type="EMBL" id="CBX96819.1"/>
    </source>
</evidence>
<keyword evidence="1 2" id="KW-0732">Signal</keyword>
<gene>
    <name evidence="4" type="ORF">LEMA_P099500.1</name>
</gene>
<dbReference type="VEuPathDB" id="FungiDB:LEMA_P099500.1"/>
<dbReference type="Gene3D" id="3.40.50.1820">
    <property type="entry name" value="alpha/beta hydrolase"/>
    <property type="match status" value="1"/>
</dbReference>
<dbReference type="HOGENOM" id="CLU_014627_1_0_1"/>
<feature type="domain" description="Peptidase S9 prolyl oligopeptidase catalytic" evidence="3">
    <location>
        <begin position="420"/>
        <end position="577"/>
    </location>
</feature>
<feature type="chain" id="PRO_5003194929" description="Peptidase S9 prolyl oligopeptidase catalytic domain-containing protein" evidence="2">
    <location>
        <begin position="22"/>
        <end position="892"/>
    </location>
</feature>
<dbReference type="SUPFAM" id="SSF53474">
    <property type="entry name" value="alpha/beta-Hydrolases"/>
    <property type="match status" value="1"/>
</dbReference>
<dbReference type="InterPro" id="IPR029058">
    <property type="entry name" value="AB_hydrolase_fold"/>
</dbReference>
<evidence type="ECO:0000259" key="3">
    <source>
        <dbReference type="Pfam" id="PF00326"/>
    </source>
</evidence>
<dbReference type="Pfam" id="PF00326">
    <property type="entry name" value="Peptidase_S9"/>
    <property type="match status" value="1"/>
</dbReference>
<feature type="signal peptide" evidence="2">
    <location>
        <begin position="1"/>
        <end position="21"/>
    </location>
</feature>
<dbReference type="PANTHER" id="PTHR43037">
    <property type="entry name" value="UNNAMED PRODUCT-RELATED"/>
    <property type="match status" value="1"/>
</dbReference>
<keyword evidence="5" id="KW-1185">Reference proteome</keyword>
<dbReference type="GO" id="GO:0008236">
    <property type="term" value="F:serine-type peptidase activity"/>
    <property type="evidence" value="ECO:0007669"/>
    <property type="project" value="InterPro"/>
</dbReference>
<dbReference type="Proteomes" id="UP000002668">
    <property type="component" value="Genome"/>
</dbReference>
<accession>E4ZZV9</accession>
<proteinExistence type="predicted"/>
<evidence type="ECO:0000256" key="2">
    <source>
        <dbReference type="SAM" id="SignalP"/>
    </source>
</evidence>
<protein>
    <recommendedName>
        <fullName evidence="3">Peptidase S9 prolyl oligopeptidase catalytic domain-containing protein</fullName>
    </recommendedName>
</protein>
<dbReference type="OrthoDB" id="449091at2759"/>
<organism evidence="5">
    <name type="scientific">Leptosphaeria maculans (strain JN3 / isolate v23.1.3 / race Av1-4-5-6-7-8)</name>
    <name type="common">Blackleg fungus</name>
    <name type="synonym">Phoma lingam</name>
    <dbReference type="NCBI Taxonomy" id="985895"/>
    <lineage>
        <taxon>Eukaryota</taxon>
        <taxon>Fungi</taxon>
        <taxon>Dikarya</taxon>
        <taxon>Ascomycota</taxon>
        <taxon>Pezizomycotina</taxon>
        <taxon>Dothideomycetes</taxon>
        <taxon>Pleosporomycetidae</taxon>
        <taxon>Pleosporales</taxon>
        <taxon>Pleosporineae</taxon>
        <taxon>Leptosphaeriaceae</taxon>
        <taxon>Plenodomus</taxon>
        <taxon>Plenodomus lingam/Leptosphaeria maculans species complex</taxon>
    </lineage>
</organism>
<dbReference type="AlphaFoldDB" id="E4ZZV9"/>
<evidence type="ECO:0000256" key="1">
    <source>
        <dbReference type="ARBA" id="ARBA00022729"/>
    </source>
</evidence>
<dbReference type="InterPro" id="IPR050955">
    <property type="entry name" value="Plant_Biomass_Hydrol_Est"/>
</dbReference>
<name>E4ZZV9_LEPMJ</name>
<dbReference type="PANTHER" id="PTHR43037:SF4">
    <property type="entry name" value="PEPTIDASE S9 PROLYL OLIGOPEPTIDASE CATALYTIC DOMAIN-CONTAINING PROTEIN"/>
    <property type="match status" value="1"/>
</dbReference>
<dbReference type="InterPro" id="IPR001375">
    <property type="entry name" value="Peptidase_S9_cat"/>
</dbReference>
<dbReference type="eggNOG" id="ENOG502QS8J">
    <property type="taxonomic scope" value="Eukaryota"/>
</dbReference>